<evidence type="ECO:0000259" key="2">
    <source>
        <dbReference type="SMART" id="SM00451"/>
    </source>
</evidence>
<dbReference type="InterPro" id="IPR012337">
    <property type="entry name" value="RNaseH-like_sf"/>
</dbReference>
<keyword evidence="4" id="KW-1185">Reference proteome</keyword>
<keyword evidence="1" id="KW-1133">Transmembrane helix</keyword>
<dbReference type="SUPFAM" id="SSF53098">
    <property type="entry name" value="Ribonuclease H-like"/>
    <property type="match status" value="1"/>
</dbReference>
<feature type="transmembrane region" description="Helical" evidence="1">
    <location>
        <begin position="6"/>
        <end position="29"/>
    </location>
</feature>
<dbReference type="CDD" id="cd06222">
    <property type="entry name" value="RNase_H_like"/>
    <property type="match status" value="1"/>
</dbReference>
<dbReference type="InterPro" id="IPR053151">
    <property type="entry name" value="RNase_H-like"/>
</dbReference>
<protein>
    <submittedName>
        <fullName evidence="3">HVA22-like protein</fullName>
    </submittedName>
</protein>
<dbReference type="GO" id="GO:0004523">
    <property type="term" value="F:RNA-DNA hybrid ribonuclease activity"/>
    <property type="evidence" value="ECO:0007669"/>
    <property type="project" value="InterPro"/>
</dbReference>
<dbReference type="InterPro" id="IPR002156">
    <property type="entry name" value="RNaseH_domain"/>
</dbReference>
<keyword evidence="1" id="KW-0472">Membrane</keyword>
<proteinExistence type="predicted"/>
<dbReference type="InterPro" id="IPR044730">
    <property type="entry name" value="RNase_H-like_dom_plant"/>
</dbReference>
<feature type="domain" description="U1-type" evidence="2">
    <location>
        <begin position="179"/>
        <end position="213"/>
    </location>
</feature>
<sequence>MGWGVILKLLIKSLSILAWPSFTLICPLYGSIRAMKSDSHSKNQQCLSFWVLFSLFMIVESALGKLLYWLPLWPYAKGVKTVLLVLPYFGGASYTYKHFIKPYVSDNIFIRMWNMVPIQRNTCFVFTELHRFLDVSNREIANIEIEEMEKFSIYQLRSYAGYDSTESSYIGPTKAKEVQKEWSCALCQISTTSERCLEIHLQGKKHKSREKELKVELLVTKSTYQLSSTAKRTDGMDFLKNLNQIADLLNPVSKSIRWCRWIKPDFGWIKLNTDGSINRENAGFGGLLRNPRGYPICAFASKAPLGDIFLVELWAIWRGLVLALGLGVKVIWVESDSMSAVKTINKEQSCCPKADTCLKSIWALLEQFEKFQVSHSWRETNRAADHLAKMFTLRNDVVLWPTQFPSSLWKIIRDDAKGKEYRRGRHLIG</sequence>
<dbReference type="SUPFAM" id="SSF57667">
    <property type="entry name" value="beta-beta-alpha zinc fingers"/>
    <property type="match status" value="1"/>
</dbReference>
<evidence type="ECO:0000313" key="3">
    <source>
        <dbReference type="EMBL" id="KAJ7965884.1"/>
    </source>
</evidence>
<dbReference type="InterPro" id="IPR036397">
    <property type="entry name" value="RNaseH_sf"/>
</dbReference>
<gene>
    <name evidence="3" type="ORF">O6P43_015443</name>
</gene>
<dbReference type="AlphaFoldDB" id="A0AAD7LX76"/>
<feature type="transmembrane region" description="Helical" evidence="1">
    <location>
        <begin position="49"/>
        <end position="70"/>
    </location>
</feature>
<keyword evidence="1" id="KW-0812">Transmembrane</keyword>
<dbReference type="Proteomes" id="UP001163823">
    <property type="component" value="Chromosome 6"/>
</dbReference>
<dbReference type="InterPro" id="IPR013087">
    <property type="entry name" value="Znf_C2H2_type"/>
</dbReference>
<dbReference type="GO" id="GO:0008270">
    <property type="term" value="F:zinc ion binding"/>
    <property type="evidence" value="ECO:0007669"/>
    <property type="project" value="InterPro"/>
</dbReference>
<organism evidence="3 4">
    <name type="scientific">Quillaja saponaria</name>
    <name type="common">Soap bark tree</name>
    <dbReference type="NCBI Taxonomy" id="32244"/>
    <lineage>
        <taxon>Eukaryota</taxon>
        <taxon>Viridiplantae</taxon>
        <taxon>Streptophyta</taxon>
        <taxon>Embryophyta</taxon>
        <taxon>Tracheophyta</taxon>
        <taxon>Spermatophyta</taxon>
        <taxon>Magnoliopsida</taxon>
        <taxon>eudicotyledons</taxon>
        <taxon>Gunneridae</taxon>
        <taxon>Pentapetalae</taxon>
        <taxon>rosids</taxon>
        <taxon>fabids</taxon>
        <taxon>Fabales</taxon>
        <taxon>Quillajaceae</taxon>
        <taxon>Quillaja</taxon>
    </lineage>
</organism>
<dbReference type="Pfam" id="PF13456">
    <property type="entry name" value="RVT_3"/>
    <property type="match status" value="1"/>
</dbReference>
<comment type="caution">
    <text evidence="3">The sequence shown here is derived from an EMBL/GenBank/DDBJ whole genome shotgun (WGS) entry which is preliminary data.</text>
</comment>
<dbReference type="PANTHER" id="PTHR47723:SF19">
    <property type="entry name" value="POLYNUCLEOTIDYL TRANSFERASE, RIBONUCLEASE H-LIKE SUPERFAMILY PROTEIN"/>
    <property type="match status" value="1"/>
</dbReference>
<dbReference type="GO" id="GO:0003676">
    <property type="term" value="F:nucleic acid binding"/>
    <property type="evidence" value="ECO:0007669"/>
    <property type="project" value="InterPro"/>
</dbReference>
<name>A0AAD7LX76_QUISA</name>
<dbReference type="InterPro" id="IPR003604">
    <property type="entry name" value="Matrin/U1-like-C_Znf_C2H2"/>
</dbReference>
<dbReference type="PANTHER" id="PTHR47723">
    <property type="entry name" value="OS05G0353850 PROTEIN"/>
    <property type="match status" value="1"/>
</dbReference>
<dbReference type="InterPro" id="IPR036236">
    <property type="entry name" value="Znf_C2H2_sf"/>
</dbReference>
<dbReference type="Pfam" id="PF12874">
    <property type="entry name" value="zf-met"/>
    <property type="match status" value="1"/>
</dbReference>
<accession>A0AAD7LX76</accession>
<evidence type="ECO:0000256" key="1">
    <source>
        <dbReference type="SAM" id="Phobius"/>
    </source>
</evidence>
<dbReference type="InterPro" id="IPR004345">
    <property type="entry name" value="TB2_DP1_HVA22"/>
</dbReference>
<dbReference type="Pfam" id="PF03134">
    <property type="entry name" value="TB2_DP1_HVA22"/>
    <property type="match status" value="1"/>
</dbReference>
<dbReference type="EMBL" id="JARAOO010000006">
    <property type="protein sequence ID" value="KAJ7965884.1"/>
    <property type="molecule type" value="Genomic_DNA"/>
</dbReference>
<dbReference type="KEGG" id="qsa:O6P43_015443"/>
<dbReference type="Gene3D" id="3.30.160.60">
    <property type="entry name" value="Classic Zinc Finger"/>
    <property type="match status" value="1"/>
</dbReference>
<dbReference type="Gene3D" id="3.30.420.10">
    <property type="entry name" value="Ribonuclease H-like superfamily/Ribonuclease H"/>
    <property type="match status" value="1"/>
</dbReference>
<reference evidence="3" key="1">
    <citation type="journal article" date="2023" name="Science">
        <title>Elucidation of the pathway for biosynthesis of saponin adjuvants from the soapbark tree.</title>
        <authorList>
            <person name="Reed J."/>
            <person name="Orme A."/>
            <person name="El-Demerdash A."/>
            <person name="Owen C."/>
            <person name="Martin L.B.B."/>
            <person name="Misra R.C."/>
            <person name="Kikuchi S."/>
            <person name="Rejzek M."/>
            <person name="Martin A.C."/>
            <person name="Harkess A."/>
            <person name="Leebens-Mack J."/>
            <person name="Louveau T."/>
            <person name="Stephenson M.J."/>
            <person name="Osbourn A."/>
        </authorList>
    </citation>
    <scope>NUCLEOTIDE SEQUENCE</scope>
    <source>
        <strain evidence="3">S10</strain>
    </source>
</reference>
<dbReference type="SMART" id="SM00451">
    <property type="entry name" value="ZnF_U1"/>
    <property type="match status" value="1"/>
</dbReference>
<evidence type="ECO:0000313" key="4">
    <source>
        <dbReference type="Proteomes" id="UP001163823"/>
    </source>
</evidence>